<dbReference type="OrthoDB" id="7616485at2759"/>
<evidence type="ECO:0000313" key="2">
    <source>
        <dbReference type="Proteomes" id="UP000053825"/>
    </source>
</evidence>
<protein>
    <submittedName>
        <fullName evidence="1">Uncharacterized protein</fullName>
    </submittedName>
</protein>
<sequence>MLLNEGRRYLITLEKFRKKAKDHLSEYKKILHAIDRYTRYKAQLMEDMEVLKEILNDTDNDVEDDEGTVESDEAEYMQIELEEFVNEEEEDFVFEEQFCHSHNIVHRKNILANMELLISQMFKMDINVVNFQRAMYTKFMNVLKEYCVTVQMFLNSNAVFAESQNVNLEKKQLIKNIETKYKELQQLFVKVTEV</sequence>
<dbReference type="AlphaFoldDB" id="A0A0L7QYK6"/>
<gene>
    <name evidence="1" type="ORF">WH47_00757</name>
</gene>
<name>A0A0L7QYK6_9HYME</name>
<proteinExistence type="predicted"/>
<evidence type="ECO:0000313" key="1">
    <source>
        <dbReference type="EMBL" id="KOC63689.1"/>
    </source>
</evidence>
<dbReference type="Proteomes" id="UP000053825">
    <property type="component" value="Unassembled WGS sequence"/>
</dbReference>
<organism evidence="1 2">
    <name type="scientific">Habropoda laboriosa</name>
    <dbReference type="NCBI Taxonomy" id="597456"/>
    <lineage>
        <taxon>Eukaryota</taxon>
        <taxon>Metazoa</taxon>
        <taxon>Ecdysozoa</taxon>
        <taxon>Arthropoda</taxon>
        <taxon>Hexapoda</taxon>
        <taxon>Insecta</taxon>
        <taxon>Pterygota</taxon>
        <taxon>Neoptera</taxon>
        <taxon>Endopterygota</taxon>
        <taxon>Hymenoptera</taxon>
        <taxon>Apocrita</taxon>
        <taxon>Aculeata</taxon>
        <taxon>Apoidea</taxon>
        <taxon>Anthophila</taxon>
        <taxon>Apidae</taxon>
        <taxon>Habropoda</taxon>
    </lineage>
</organism>
<dbReference type="EMBL" id="KQ414688">
    <property type="protein sequence ID" value="KOC63689.1"/>
    <property type="molecule type" value="Genomic_DNA"/>
</dbReference>
<keyword evidence="2" id="KW-1185">Reference proteome</keyword>
<accession>A0A0L7QYK6</accession>
<reference evidence="1 2" key="1">
    <citation type="submission" date="2015-07" db="EMBL/GenBank/DDBJ databases">
        <title>The genome of Habropoda laboriosa.</title>
        <authorList>
            <person name="Pan H."/>
            <person name="Kapheim K."/>
        </authorList>
    </citation>
    <scope>NUCLEOTIDE SEQUENCE [LARGE SCALE GENOMIC DNA]</scope>
    <source>
        <strain evidence="1">0110345459</strain>
    </source>
</reference>